<dbReference type="Proteomes" id="UP001303046">
    <property type="component" value="Unassembled WGS sequence"/>
</dbReference>
<proteinExistence type="predicted"/>
<comment type="caution">
    <text evidence="1">The sequence shown here is derived from an EMBL/GenBank/DDBJ whole genome shotgun (WGS) entry which is preliminary data.</text>
</comment>
<evidence type="ECO:0000313" key="2">
    <source>
        <dbReference type="Proteomes" id="UP001303046"/>
    </source>
</evidence>
<accession>A0ABR1CQH2</accession>
<name>A0ABR1CQH2_NECAM</name>
<protein>
    <recommendedName>
        <fullName evidence="3">SLED domain-containing protein</fullName>
    </recommendedName>
</protein>
<evidence type="ECO:0000313" key="1">
    <source>
        <dbReference type="EMBL" id="KAK6739680.1"/>
    </source>
</evidence>
<sequence length="648" mass="72156">MTPSRRSRSLPSPAATAAIAAEDLDPSSADVLMPQSQSLDVSQIVFIESRFSPSCEKDCVYDGIVSYLRSRSYPPFLKLTSNPQAAKVEFRRKCGSFFIDIHGELVKGRASGLHRHVLRRGELTAVMKFVHEVLGHCNAEVCNSVISTQPSSTPLLIALTSVKVTHPVVWSSEPFDITAYSVIKQCECRDKGVSRRWFPCTVECVKYIALIFVREANGGYLLSLRSVSDKVDLGQFQITVPKYTKPKPKVREVLMDGKHRIADRRELEDVLTKLHMAFGHCSANSLRILFKSKFHYPAFFMAAREVCYRCWFCKLEPHRKHFIIPDYGYDVEIELTNGNSTRNFVINPRDVTAGKVARYITEILEDARNNLCLESAAVIADGAGLTLEPREETFSCDNISTSSVWSTGQTVAPDRLNPTVHSRRNKINNRKSSPHTELPIRARLIPPSDISLGPTSALEARNTDSFVSRSSQRSSCSLVSREHSHINHRMRNNSTMKNSDLPLQRQVLQQDSTVVPLDNGVSRTPPFLGKCCYVASIVEGRECTCPQHNPCAAVLEQENYVPNADNQVPDDAFYKEITELHSTSSHCVPCTMNYNTNFSCAPTVVTPPVTPACCVSQNDYSNSTSTLIDLGDLSTFFVDLIGCSTEGR</sequence>
<reference evidence="1 2" key="1">
    <citation type="submission" date="2023-08" db="EMBL/GenBank/DDBJ databases">
        <title>A Necator americanus chromosomal reference genome.</title>
        <authorList>
            <person name="Ilik V."/>
            <person name="Petrzelkova K.J."/>
            <person name="Pardy F."/>
            <person name="Fuh T."/>
            <person name="Niatou-Singa F.S."/>
            <person name="Gouil Q."/>
            <person name="Baker L."/>
            <person name="Ritchie M.E."/>
            <person name="Jex A.R."/>
            <person name="Gazzola D."/>
            <person name="Li H."/>
            <person name="Toshio Fujiwara R."/>
            <person name="Zhan B."/>
            <person name="Aroian R.V."/>
            <person name="Pafco B."/>
            <person name="Schwarz E.M."/>
        </authorList>
    </citation>
    <scope>NUCLEOTIDE SEQUENCE [LARGE SCALE GENOMIC DNA]</scope>
    <source>
        <strain evidence="1 2">Aroian</strain>
        <tissue evidence="1">Whole animal</tissue>
    </source>
</reference>
<evidence type="ECO:0008006" key="3">
    <source>
        <dbReference type="Google" id="ProtNLM"/>
    </source>
</evidence>
<gene>
    <name evidence="1" type="primary">Necator_chrIII.g9042</name>
    <name evidence="1" type="ORF">RB195_008277</name>
</gene>
<keyword evidence="2" id="KW-1185">Reference proteome</keyword>
<organism evidence="1 2">
    <name type="scientific">Necator americanus</name>
    <name type="common">Human hookworm</name>
    <dbReference type="NCBI Taxonomy" id="51031"/>
    <lineage>
        <taxon>Eukaryota</taxon>
        <taxon>Metazoa</taxon>
        <taxon>Ecdysozoa</taxon>
        <taxon>Nematoda</taxon>
        <taxon>Chromadorea</taxon>
        <taxon>Rhabditida</taxon>
        <taxon>Rhabditina</taxon>
        <taxon>Rhabditomorpha</taxon>
        <taxon>Strongyloidea</taxon>
        <taxon>Ancylostomatidae</taxon>
        <taxon>Bunostominae</taxon>
        <taxon>Necator</taxon>
    </lineage>
</organism>
<dbReference type="EMBL" id="JAVFWL010000003">
    <property type="protein sequence ID" value="KAK6739680.1"/>
    <property type="molecule type" value="Genomic_DNA"/>
</dbReference>